<dbReference type="GO" id="GO:0016616">
    <property type="term" value="F:oxidoreductase activity, acting on the CH-OH group of donors, NAD or NADP as acceptor"/>
    <property type="evidence" value="ECO:0007669"/>
    <property type="project" value="InterPro"/>
</dbReference>
<dbReference type="InterPro" id="IPR051729">
    <property type="entry name" value="Opine/Lysopine_DH"/>
</dbReference>
<dbReference type="GO" id="GO:0051287">
    <property type="term" value="F:NAD binding"/>
    <property type="evidence" value="ECO:0007669"/>
    <property type="project" value="InterPro"/>
</dbReference>
<evidence type="ECO:0000259" key="3">
    <source>
        <dbReference type="Pfam" id="PF01210"/>
    </source>
</evidence>
<dbReference type="GO" id="GO:0046168">
    <property type="term" value="P:glycerol-3-phosphate catabolic process"/>
    <property type="evidence" value="ECO:0007669"/>
    <property type="project" value="InterPro"/>
</dbReference>
<sequence length="344" mass="35168">MRIAILGAGAIGPASAALAVSRGHDAAIWSPSGAGTRGLGATLHAEGVLEGAFPVTVAATLADAVAGADAAMLAVPTYALPGLLPRIAEAIPRGLPLMITPAASLAPLAFARLRGPGAPVGAMATTPVTGRRTAPDRVRVAAIRAEIEMGAVPGPAAPELAAMAEALFGNRWPTVPDALAAALINTNPIAHAALALGNVTRIEKRESWGQYGLMTEAVCRLMEDLAAERDALAARFGHTPPSLAWSLHRTNGVPLGPLHEMTAAIEQGRGVIAGPTEMSTRYVTEDVPYGLAFYLAVAGAIGLDMPVTAATVRVVESLWGRDLRDNPLIAGLDLSDLPAALSRG</sequence>
<accession>A0A848EGY9</accession>
<dbReference type="InterPro" id="IPR008927">
    <property type="entry name" value="6-PGluconate_DH-like_C_sf"/>
</dbReference>
<dbReference type="EMBL" id="JABBKX010000005">
    <property type="protein sequence ID" value="NMJ42717.1"/>
    <property type="molecule type" value="Genomic_DNA"/>
</dbReference>
<gene>
    <name evidence="5" type="ORF">GWK16_15825</name>
</gene>
<dbReference type="InterPro" id="IPR013328">
    <property type="entry name" value="6PGD_dom2"/>
</dbReference>
<dbReference type="Pfam" id="PF01210">
    <property type="entry name" value="NAD_Gly3P_dh_N"/>
    <property type="match status" value="1"/>
</dbReference>
<keyword evidence="1" id="KW-0560">Oxidoreductase</keyword>
<keyword evidence="6" id="KW-1185">Reference proteome</keyword>
<dbReference type="SUPFAM" id="SSF51735">
    <property type="entry name" value="NAD(P)-binding Rossmann-fold domains"/>
    <property type="match status" value="1"/>
</dbReference>
<reference evidence="5 6" key="1">
    <citation type="submission" date="2020-03" db="EMBL/GenBank/DDBJ databases">
        <authorList>
            <person name="Sun Q."/>
        </authorList>
    </citation>
    <scope>NUCLEOTIDE SEQUENCE [LARGE SCALE GENOMIC DNA]</scope>
    <source>
        <strain evidence="5 6">JC162</strain>
    </source>
</reference>
<dbReference type="SUPFAM" id="SSF48179">
    <property type="entry name" value="6-phosphogluconate dehydrogenase C-terminal domain-like"/>
    <property type="match status" value="1"/>
</dbReference>
<evidence type="ECO:0000313" key="5">
    <source>
        <dbReference type="EMBL" id="NMJ42717.1"/>
    </source>
</evidence>
<keyword evidence="2" id="KW-0732">Signal</keyword>
<comment type="caution">
    <text evidence="5">The sequence shown here is derived from an EMBL/GenBank/DDBJ whole genome shotgun (WGS) entry which is preliminary data.</text>
</comment>
<protein>
    <submittedName>
        <fullName evidence="5">NAD(P)-binding domain-containing protein</fullName>
    </submittedName>
</protein>
<evidence type="ECO:0000256" key="1">
    <source>
        <dbReference type="ARBA" id="ARBA00023002"/>
    </source>
</evidence>
<dbReference type="PANTHER" id="PTHR38015:SF1">
    <property type="entry name" value="OPINE DEHYDROGENASE DOMAIN-CONTAINING PROTEIN"/>
    <property type="match status" value="1"/>
</dbReference>
<feature type="domain" description="Opine dehydrogenase" evidence="4">
    <location>
        <begin position="175"/>
        <end position="316"/>
    </location>
</feature>
<dbReference type="InterPro" id="IPR011128">
    <property type="entry name" value="G3P_DH_NAD-dep_N"/>
</dbReference>
<dbReference type="InterPro" id="IPR036291">
    <property type="entry name" value="NAD(P)-bd_dom_sf"/>
</dbReference>
<evidence type="ECO:0000313" key="6">
    <source>
        <dbReference type="Proteomes" id="UP000548582"/>
    </source>
</evidence>
<feature type="signal peptide" evidence="2">
    <location>
        <begin position="1"/>
        <end position="19"/>
    </location>
</feature>
<evidence type="ECO:0000256" key="2">
    <source>
        <dbReference type="SAM" id="SignalP"/>
    </source>
</evidence>
<dbReference type="Pfam" id="PF02317">
    <property type="entry name" value="Octopine_DH"/>
    <property type="match status" value="1"/>
</dbReference>
<dbReference type="Gene3D" id="3.40.50.720">
    <property type="entry name" value="NAD(P)-binding Rossmann-like Domain"/>
    <property type="match status" value="1"/>
</dbReference>
<dbReference type="Gene3D" id="1.10.1040.10">
    <property type="entry name" value="N-(1-d-carboxylethyl)-l-norvaline Dehydrogenase, domain 2"/>
    <property type="match status" value="1"/>
</dbReference>
<dbReference type="InterPro" id="IPR003421">
    <property type="entry name" value="Opine_DH"/>
</dbReference>
<evidence type="ECO:0000259" key="4">
    <source>
        <dbReference type="Pfam" id="PF02317"/>
    </source>
</evidence>
<name>A0A848EGY9_9PROT</name>
<feature type="chain" id="PRO_5032465875" evidence="2">
    <location>
        <begin position="20"/>
        <end position="344"/>
    </location>
</feature>
<organism evidence="5 6">
    <name type="scientific">Neoroseomonas marina</name>
    <dbReference type="NCBI Taxonomy" id="1232220"/>
    <lineage>
        <taxon>Bacteria</taxon>
        <taxon>Pseudomonadati</taxon>
        <taxon>Pseudomonadota</taxon>
        <taxon>Alphaproteobacteria</taxon>
        <taxon>Acetobacterales</taxon>
        <taxon>Acetobacteraceae</taxon>
        <taxon>Neoroseomonas</taxon>
    </lineage>
</organism>
<dbReference type="PANTHER" id="PTHR38015">
    <property type="entry name" value="BLR6086 PROTEIN"/>
    <property type="match status" value="1"/>
</dbReference>
<dbReference type="Proteomes" id="UP000548582">
    <property type="component" value="Unassembled WGS sequence"/>
</dbReference>
<proteinExistence type="predicted"/>
<feature type="domain" description="Glycerol-3-phosphate dehydrogenase NAD-dependent N-terminal" evidence="3">
    <location>
        <begin position="3"/>
        <end position="98"/>
    </location>
</feature>
<dbReference type="RefSeq" id="WP_170054946.1">
    <property type="nucleotide sequence ID" value="NZ_JABBKX010000005.1"/>
</dbReference>
<dbReference type="AlphaFoldDB" id="A0A848EGY9"/>